<dbReference type="InterPro" id="IPR003661">
    <property type="entry name" value="HisK_dim/P_dom"/>
</dbReference>
<dbReference type="Gene3D" id="3.30.565.10">
    <property type="entry name" value="Histidine kinase-like ATPase, C-terminal domain"/>
    <property type="match status" value="1"/>
</dbReference>
<keyword evidence="11" id="KW-0812">Transmembrane</keyword>
<dbReference type="PATRIC" id="fig|284581.3.peg.1713"/>
<name>A0A0M0KNI1_9BACI</name>
<keyword evidence="9" id="KW-0902">Two-component regulatory system</keyword>
<dbReference type="CDD" id="cd00082">
    <property type="entry name" value="HisKA"/>
    <property type="match status" value="1"/>
</dbReference>
<protein>
    <recommendedName>
        <fullName evidence="3">histidine kinase</fullName>
        <ecNumber evidence="3">2.7.13.3</ecNumber>
    </recommendedName>
</protein>
<dbReference type="EMBL" id="LILC01000035">
    <property type="protein sequence ID" value="KOO40374.1"/>
    <property type="molecule type" value="Genomic_DNA"/>
</dbReference>
<keyword evidence="14" id="KW-1185">Reference proteome</keyword>
<keyword evidence="7" id="KW-0418">Kinase</keyword>
<dbReference type="InterPro" id="IPR005467">
    <property type="entry name" value="His_kinase_dom"/>
</dbReference>
<feature type="domain" description="Histidine kinase" evidence="12">
    <location>
        <begin position="197"/>
        <end position="414"/>
    </location>
</feature>
<dbReference type="Pfam" id="PF00512">
    <property type="entry name" value="HisKA"/>
    <property type="match status" value="1"/>
</dbReference>
<dbReference type="AlphaFoldDB" id="A0A0M0KNI1"/>
<dbReference type="InterPro" id="IPR050736">
    <property type="entry name" value="Sensor_HK_Regulatory"/>
</dbReference>
<dbReference type="InterPro" id="IPR036097">
    <property type="entry name" value="HisK_dim/P_sf"/>
</dbReference>
<dbReference type="GO" id="GO:0005886">
    <property type="term" value="C:plasma membrane"/>
    <property type="evidence" value="ECO:0007669"/>
    <property type="project" value="UniProtKB-SubCell"/>
</dbReference>
<dbReference type="Gene3D" id="1.10.287.130">
    <property type="match status" value="1"/>
</dbReference>
<keyword evidence="6" id="KW-0547">Nucleotide-binding</keyword>
<reference evidence="14" key="1">
    <citation type="submission" date="2015-08" db="EMBL/GenBank/DDBJ databases">
        <title>Fjat-14210 dsm16467.</title>
        <authorList>
            <person name="Liu B."/>
            <person name="Wang J."/>
            <person name="Zhu Y."/>
            <person name="Liu G."/>
            <person name="Chen Q."/>
            <person name="Chen Z."/>
            <person name="Lan J."/>
            <person name="Che J."/>
            <person name="Ge C."/>
            <person name="Shi H."/>
            <person name="Pan Z."/>
            <person name="Liu X."/>
        </authorList>
    </citation>
    <scope>NUCLEOTIDE SEQUENCE [LARGE SCALE GENOMIC DNA]</scope>
    <source>
        <strain evidence="14">DSM 16467</strain>
    </source>
</reference>
<comment type="subcellular location">
    <subcellularLocation>
        <location evidence="2">Cell membrane</location>
        <topology evidence="2">Multi-pass membrane protein</topology>
    </subcellularLocation>
</comment>
<evidence type="ECO:0000256" key="8">
    <source>
        <dbReference type="ARBA" id="ARBA00022840"/>
    </source>
</evidence>
<dbReference type="SMART" id="SM00387">
    <property type="entry name" value="HATPase_c"/>
    <property type="match status" value="1"/>
</dbReference>
<dbReference type="RefSeq" id="WP_053403439.1">
    <property type="nucleotide sequence ID" value="NZ_LILC01000035.1"/>
</dbReference>
<dbReference type="InterPro" id="IPR004358">
    <property type="entry name" value="Sig_transdc_His_kin-like_C"/>
</dbReference>
<dbReference type="CDD" id="cd00075">
    <property type="entry name" value="HATPase"/>
    <property type="match status" value="1"/>
</dbReference>
<evidence type="ECO:0000256" key="4">
    <source>
        <dbReference type="ARBA" id="ARBA00022553"/>
    </source>
</evidence>
<evidence type="ECO:0000256" key="5">
    <source>
        <dbReference type="ARBA" id="ARBA00022679"/>
    </source>
</evidence>
<dbReference type="Proteomes" id="UP000037558">
    <property type="component" value="Unassembled WGS sequence"/>
</dbReference>
<organism evidence="13 14">
    <name type="scientific">Priestia koreensis</name>
    <dbReference type="NCBI Taxonomy" id="284581"/>
    <lineage>
        <taxon>Bacteria</taxon>
        <taxon>Bacillati</taxon>
        <taxon>Bacillota</taxon>
        <taxon>Bacilli</taxon>
        <taxon>Bacillales</taxon>
        <taxon>Bacillaceae</taxon>
        <taxon>Priestia</taxon>
    </lineage>
</organism>
<dbReference type="PROSITE" id="PS50109">
    <property type="entry name" value="HIS_KIN"/>
    <property type="match status" value="1"/>
</dbReference>
<comment type="caution">
    <text evidence="13">The sequence shown here is derived from an EMBL/GenBank/DDBJ whole genome shotgun (WGS) entry which is preliminary data.</text>
</comment>
<evidence type="ECO:0000256" key="1">
    <source>
        <dbReference type="ARBA" id="ARBA00000085"/>
    </source>
</evidence>
<evidence type="ECO:0000256" key="7">
    <source>
        <dbReference type="ARBA" id="ARBA00022777"/>
    </source>
</evidence>
<comment type="catalytic activity">
    <reaction evidence="1">
        <text>ATP + protein L-histidine = ADP + protein N-phospho-L-histidine.</text>
        <dbReference type="EC" id="2.7.13.3"/>
    </reaction>
</comment>
<dbReference type="SUPFAM" id="SSF55874">
    <property type="entry name" value="ATPase domain of HSP90 chaperone/DNA topoisomerase II/histidine kinase"/>
    <property type="match status" value="1"/>
</dbReference>
<evidence type="ECO:0000256" key="6">
    <source>
        <dbReference type="ARBA" id="ARBA00022741"/>
    </source>
</evidence>
<feature type="transmembrane region" description="Helical" evidence="11">
    <location>
        <begin position="150"/>
        <end position="177"/>
    </location>
</feature>
<evidence type="ECO:0000256" key="9">
    <source>
        <dbReference type="ARBA" id="ARBA00023012"/>
    </source>
</evidence>
<dbReference type="PANTHER" id="PTHR43711:SF1">
    <property type="entry name" value="HISTIDINE KINASE 1"/>
    <property type="match status" value="1"/>
</dbReference>
<evidence type="ECO:0000313" key="13">
    <source>
        <dbReference type="EMBL" id="KOO40374.1"/>
    </source>
</evidence>
<dbReference type="PRINTS" id="PR00344">
    <property type="entry name" value="BCTRLSENSOR"/>
</dbReference>
<gene>
    <name evidence="13" type="ORF">AMD01_21165</name>
</gene>
<evidence type="ECO:0000313" key="14">
    <source>
        <dbReference type="Proteomes" id="UP000037558"/>
    </source>
</evidence>
<proteinExistence type="predicted"/>
<dbReference type="GO" id="GO:0005524">
    <property type="term" value="F:ATP binding"/>
    <property type="evidence" value="ECO:0007669"/>
    <property type="project" value="UniProtKB-KW"/>
</dbReference>
<dbReference type="GO" id="GO:0000155">
    <property type="term" value="F:phosphorelay sensor kinase activity"/>
    <property type="evidence" value="ECO:0007669"/>
    <property type="project" value="InterPro"/>
</dbReference>
<keyword evidence="10 11" id="KW-0472">Membrane</keyword>
<dbReference type="STRING" id="284581.AMD01_21165"/>
<keyword evidence="5" id="KW-0808">Transferase</keyword>
<dbReference type="EC" id="2.7.13.3" evidence="3"/>
<accession>A0A0M0KNI1</accession>
<sequence length="419" mass="47838">MFRKTRIRLSIMNAVVFFIILTVLSVVLYVYMQHLIFRTVDEKLNNAMDKVREGEFHELMERHEREPETERKIAYIFWNESGEVANVLPKSIENEKEMKYFKPSKGNRVETQEILGHSYRVVTVPSIAFSDQSQVKKVGLVLNIDSEKLILHHLLLLMVGGIITGIILSLVAGLFLANRALIPIQRSWDKQTRFVADASHELRTPLAVIQAHLELLFRHPTHTIEEESEAVYKSLHEVTRINKLVSDLLTLARVDSDQLLLERTEFPPGKILEFVSDQFTPVAEMKGIRFQKTLDTHNLYKGDQARIQQLFMILLDNALKYSPADTTIHLLCEKEGEAFIVQVSDEGVGIKEEDIPFVFDRFYRGDKARNRSQGGTGLGLSIAKWIVEAHGGDIKVKSSENKGSTFTIRLPKKQTLTKS</sequence>
<dbReference type="InterPro" id="IPR036890">
    <property type="entry name" value="HATPase_C_sf"/>
</dbReference>
<keyword evidence="4" id="KW-0597">Phosphoprotein</keyword>
<dbReference type="FunFam" id="3.30.565.10:FF:000006">
    <property type="entry name" value="Sensor histidine kinase WalK"/>
    <property type="match status" value="1"/>
</dbReference>
<evidence type="ECO:0000256" key="3">
    <source>
        <dbReference type="ARBA" id="ARBA00012438"/>
    </source>
</evidence>
<keyword evidence="11" id="KW-1133">Transmembrane helix</keyword>
<dbReference type="SMART" id="SM00388">
    <property type="entry name" value="HisKA"/>
    <property type="match status" value="1"/>
</dbReference>
<evidence type="ECO:0000256" key="2">
    <source>
        <dbReference type="ARBA" id="ARBA00004651"/>
    </source>
</evidence>
<evidence type="ECO:0000259" key="12">
    <source>
        <dbReference type="PROSITE" id="PS50109"/>
    </source>
</evidence>
<feature type="transmembrane region" description="Helical" evidence="11">
    <location>
        <begin position="12"/>
        <end position="32"/>
    </location>
</feature>
<dbReference type="Pfam" id="PF02518">
    <property type="entry name" value="HATPase_c"/>
    <property type="match status" value="1"/>
</dbReference>
<evidence type="ECO:0000256" key="10">
    <source>
        <dbReference type="ARBA" id="ARBA00023136"/>
    </source>
</evidence>
<dbReference type="InterPro" id="IPR003594">
    <property type="entry name" value="HATPase_dom"/>
</dbReference>
<evidence type="ECO:0000256" key="11">
    <source>
        <dbReference type="SAM" id="Phobius"/>
    </source>
</evidence>
<dbReference type="PANTHER" id="PTHR43711">
    <property type="entry name" value="TWO-COMPONENT HISTIDINE KINASE"/>
    <property type="match status" value="1"/>
</dbReference>
<keyword evidence="8" id="KW-0067">ATP-binding</keyword>
<dbReference type="FunFam" id="1.10.287.130:FF:000001">
    <property type="entry name" value="Two-component sensor histidine kinase"/>
    <property type="match status" value="1"/>
</dbReference>
<dbReference type="SUPFAM" id="SSF47384">
    <property type="entry name" value="Homodimeric domain of signal transducing histidine kinase"/>
    <property type="match status" value="1"/>
</dbReference>